<dbReference type="HOGENOM" id="CLU_1715903_0_0_1"/>
<proteinExistence type="predicted"/>
<accession>J3M495</accession>
<dbReference type="AlphaFoldDB" id="J3M495"/>
<organism evidence="1">
    <name type="scientific">Oryza brachyantha</name>
    <name type="common">malo sina</name>
    <dbReference type="NCBI Taxonomy" id="4533"/>
    <lineage>
        <taxon>Eukaryota</taxon>
        <taxon>Viridiplantae</taxon>
        <taxon>Streptophyta</taxon>
        <taxon>Embryophyta</taxon>
        <taxon>Tracheophyta</taxon>
        <taxon>Spermatophyta</taxon>
        <taxon>Magnoliopsida</taxon>
        <taxon>Liliopsida</taxon>
        <taxon>Poales</taxon>
        <taxon>Poaceae</taxon>
        <taxon>BOP clade</taxon>
        <taxon>Oryzoideae</taxon>
        <taxon>Oryzeae</taxon>
        <taxon>Oryzinae</taxon>
        <taxon>Oryza</taxon>
    </lineage>
</organism>
<evidence type="ECO:0000313" key="1">
    <source>
        <dbReference type="EnsemblPlants" id="OB05G14190.1"/>
    </source>
</evidence>
<dbReference type="Proteomes" id="UP000006038">
    <property type="component" value="Chromosome 5"/>
</dbReference>
<reference evidence="1" key="2">
    <citation type="submission" date="2013-04" db="UniProtKB">
        <authorList>
            <consortium name="EnsemblPlants"/>
        </authorList>
    </citation>
    <scope>IDENTIFICATION</scope>
</reference>
<dbReference type="OMA" id="MGLNQIN"/>
<evidence type="ECO:0000313" key="2">
    <source>
        <dbReference type="Proteomes" id="UP000006038"/>
    </source>
</evidence>
<name>J3M495_ORYBR</name>
<dbReference type="EnsemblPlants" id="OB05G14190.1">
    <property type="protein sequence ID" value="OB05G14190.1"/>
    <property type="gene ID" value="OB05G14190"/>
</dbReference>
<dbReference type="eggNOG" id="ENOG502R51U">
    <property type="taxonomic scope" value="Eukaryota"/>
</dbReference>
<dbReference type="STRING" id="4533.J3M495"/>
<keyword evidence="2" id="KW-1185">Reference proteome</keyword>
<protein>
    <submittedName>
        <fullName evidence="1">Uncharacterized protein</fullName>
    </submittedName>
</protein>
<reference evidence="1" key="1">
    <citation type="journal article" date="2013" name="Nat. Commun.">
        <title>Whole-genome sequencing of Oryza brachyantha reveals mechanisms underlying Oryza genome evolution.</title>
        <authorList>
            <person name="Chen J."/>
            <person name="Huang Q."/>
            <person name="Gao D."/>
            <person name="Wang J."/>
            <person name="Lang Y."/>
            <person name="Liu T."/>
            <person name="Li B."/>
            <person name="Bai Z."/>
            <person name="Luis Goicoechea J."/>
            <person name="Liang C."/>
            <person name="Chen C."/>
            <person name="Zhang W."/>
            <person name="Sun S."/>
            <person name="Liao Y."/>
            <person name="Zhang X."/>
            <person name="Yang L."/>
            <person name="Song C."/>
            <person name="Wang M."/>
            <person name="Shi J."/>
            <person name="Liu G."/>
            <person name="Liu J."/>
            <person name="Zhou H."/>
            <person name="Zhou W."/>
            <person name="Yu Q."/>
            <person name="An N."/>
            <person name="Chen Y."/>
            <person name="Cai Q."/>
            <person name="Wang B."/>
            <person name="Liu B."/>
            <person name="Min J."/>
            <person name="Huang Y."/>
            <person name="Wu H."/>
            <person name="Li Z."/>
            <person name="Zhang Y."/>
            <person name="Yin Y."/>
            <person name="Song W."/>
            <person name="Jiang J."/>
            <person name="Jackson S.A."/>
            <person name="Wing R.A."/>
            <person name="Wang J."/>
            <person name="Chen M."/>
        </authorList>
    </citation>
    <scope>NUCLEOTIDE SEQUENCE [LARGE SCALE GENOMIC DNA]</scope>
    <source>
        <strain evidence="1">cv. IRGC 101232</strain>
    </source>
</reference>
<sequence length="169" mass="19768">MGLNQINLCILAPGTKLTSTDDLLGALCKYIMSIDSQESLQKEWIRSIEPYPISLSLKNLQDILYVKKPMDKDCFNMAVRMLACNEFLMFLDDTIHYIDLQFWTISDFHREPRRHAKLDIRRLAKLFECWLGIEYKISQCSNCQASLFFDFMRSWDGKKLSSIYSMGLN</sequence>
<dbReference type="Gramene" id="OB05G14190.1">
    <property type="protein sequence ID" value="OB05G14190.1"/>
    <property type="gene ID" value="OB05G14190"/>
</dbReference>